<keyword evidence="4" id="KW-1185">Reference proteome</keyword>
<feature type="region of interest" description="Disordered" evidence="1">
    <location>
        <begin position="69"/>
        <end position="97"/>
    </location>
</feature>
<protein>
    <submittedName>
        <fullName evidence="3">Uncharacterized protein</fullName>
    </submittedName>
</protein>
<evidence type="ECO:0000313" key="4">
    <source>
        <dbReference type="Proteomes" id="UP001324380"/>
    </source>
</evidence>
<evidence type="ECO:0000256" key="2">
    <source>
        <dbReference type="SAM" id="Phobius"/>
    </source>
</evidence>
<evidence type="ECO:0000313" key="3">
    <source>
        <dbReference type="EMBL" id="WPU91866.1"/>
    </source>
</evidence>
<dbReference type="RefSeq" id="WP_321561032.1">
    <property type="nucleotide sequence ID" value="NZ_CP139558.1"/>
</dbReference>
<sequence length="343" mass="36461">MDGLEEFVLISGFPSGQFFILKLIDMHITNLKCFRQDNKPFFGLSRLATVLCLLLLFAASPMMNQARAQANDTTKLTKAQQEKLAKEEKDKKDKAAQAALTRTANEAKAQLDAAISKGVQAKVDSILKAVSPCANGQCTITIVAVIVIALVSLGVSAFLILSAINGPKDNQFALGLPDGSIRAIIALLVIVFYILVSVTLSMFSPSASPIATDLTKTLGTLVVAVSAFYFGSKTAEQSAKTATENVTKAVNSATNNNTDPTVVPKAIINAAIETNKTAWLALYHANDIIAGKKQSAGVVNNLDCIVFIVADKVDVPGGAKVIPPFIVYNDQGKTYNIPTDVRT</sequence>
<feature type="transmembrane region" description="Helical" evidence="2">
    <location>
        <begin position="138"/>
        <end position="161"/>
    </location>
</feature>
<keyword evidence="2" id="KW-0472">Membrane</keyword>
<dbReference type="EMBL" id="CP139558">
    <property type="protein sequence ID" value="WPU91866.1"/>
    <property type="molecule type" value="Genomic_DNA"/>
</dbReference>
<name>A0ABZ0TH07_9SPHI</name>
<reference evidence="3 4" key="1">
    <citation type="submission" date="2023-11" db="EMBL/GenBank/DDBJ databases">
        <title>Analysis of the Genomes of Mucilaginibacter gossypii cycad 4 and M. sabulilitoris SNA2: microbes with the potential for plant growth promotion.</title>
        <authorList>
            <person name="Hirsch A.M."/>
            <person name="Humm E."/>
            <person name="Rubbi M."/>
            <person name="Del Vecchio G."/>
            <person name="Ha S.M."/>
            <person name="Pellegrini M."/>
            <person name="Gunsalus R.P."/>
        </authorList>
    </citation>
    <scope>NUCLEOTIDE SEQUENCE [LARGE SCALE GENOMIC DNA]</scope>
    <source>
        <strain evidence="3 4">SNA2</strain>
    </source>
</reference>
<dbReference type="Proteomes" id="UP001324380">
    <property type="component" value="Chromosome"/>
</dbReference>
<accession>A0ABZ0TH07</accession>
<keyword evidence="2" id="KW-1133">Transmembrane helix</keyword>
<gene>
    <name evidence="3" type="ORF">SNE25_21350</name>
</gene>
<feature type="transmembrane region" description="Helical" evidence="2">
    <location>
        <begin position="41"/>
        <end position="59"/>
    </location>
</feature>
<evidence type="ECO:0000256" key="1">
    <source>
        <dbReference type="SAM" id="MobiDB-lite"/>
    </source>
</evidence>
<keyword evidence="2" id="KW-0812">Transmembrane</keyword>
<organism evidence="3 4">
    <name type="scientific">Mucilaginibacter sabulilitoris</name>
    <dbReference type="NCBI Taxonomy" id="1173583"/>
    <lineage>
        <taxon>Bacteria</taxon>
        <taxon>Pseudomonadati</taxon>
        <taxon>Bacteroidota</taxon>
        <taxon>Sphingobacteriia</taxon>
        <taxon>Sphingobacteriales</taxon>
        <taxon>Sphingobacteriaceae</taxon>
        <taxon>Mucilaginibacter</taxon>
    </lineage>
</organism>
<proteinExistence type="predicted"/>
<feature type="transmembrane region" description="Helical" evidence="2">
    <location>
        <begin position="181"/>
        <end position="202"/>
    </location>
</feature>
<feature type="compositionally biased region" description="Basic and acidic residues" evidence="1">
    <location>
        <begin position="80"/>
        <end position="95"/>
    </location>
</feature>